<dbReference type="InterPro" id="IPR000352">
    <property type="entry name" value="Pep_chain_release_fac_I"/>
</dbReference>
<dbReference type="GO" id="GO:0003747">
    <property type="term" value="F:translation release factor activity"/>
    <property type="evidence" value="ECO:0007669"/>
    <property type="project" value="InterPro"/>
</dbReference>
<feature type="domain" description="Prokaryotic-type class I peptide chain release factors" evidence="3">
    <location>
        <begin position="1"/>
        <end position="90"/>
    </location>
</feature>
<name>A0A0F9EX50_9ZZZZ</name>
<dbReference type="Pfam" id="PF00472">
    <property type="entry name" value="RF-1"/>
    <property type="match status" value="1"/>
</dbReference>
<feature type="non-terminal residue" evidence="4">
    <location>
        <position position="1"/>
    </location>
</feature>
<reference evidence="4" key="1">
    <citation type="journal article" date="2015" name="Nature">
        <title>Complex archaea that bridge the gap between prokaryotes and eukaryotes.</title>
        <authorList>
            <person name="Spang A."/>
            <person name="Saw J.H."/>
            <person name="Jorgensen S.L."/>
            <person name="Zaremba-Niedzwiedzka K."/>
            <person name="Martijn J."/>
            <person name="Lind A.E."/>
            <person name="van Eijk R."/>
            <person name="Schleper C."/>
            <person name="Guy L."/>
            <person name="Ettema T.J."/>
        </authorList>
    </citation>
    <scope>NUCLEOTIDE SEQUENCE</scope>
</reference>
<evidence type="ECO:0000313" key="4">
    <source>
        <dbReference type="EMBL" id="KKL78644.1"/>
    </source>
</evidence>
<evidence type="ECO:0000256" key="2">
    <source>
        <dbReference type="ARBA" id="ARBA00022481"/>
    </source>
</evidence>
<dbReference type="AlphaFoldDB" id="A0A0F9EX50"/>
<dbReference type="InterPro" id="IPR050057">
    <property type="entry name" value="Prokaryotic/Mito_RF"/>
</dbReference>
<keyword evidence="2" id="KW-0488">Methylation</keyword>
<accession>A0A0F9EX50</accession>
<protein>
    <recommendedName>
        <fullName evidence="3">Prokaryotic-type class I peptide chain release factors domain-containing protein</fullName>
    </recommendedName>
</protein>
<comment type="similarity">
    <text evidence="1">Belongs to the prokaryotic/mitochondrial release factor family.</text>
</comment>
<gene>
    <name evidence="4" type="ORF">LCGC14_2022790</name>
</gene>
<organism evidence="4">
    <name type="scientific">marine sediment metagenome</name>
    <dbReference type="NCBI Taxonomy" id="412755"/>
    <lineage>
        <taxon>unclassified sequences</taxon>
        <taxon>metagenomes</taxon>
        <taxon>ecological metagenomes</taxon>
    </lineage>
</organism>
<dbReference type="PANTHER" id="PTHR43804:SF7">
    <property type="entry name" value="LD18447P"/>
    <property type="match status" value="1"/>
</dbReference>
<proteinExistence type="inferred from homology"/>
<dbReference type="Gene3D" id="3.30.160.20">
    <property type="match status" value="1"/>
</dbReference>
<evidence type="ECO:0000259" key="3">
    <source>
        <dbReference type="Pfam" id="PF00472"/>
    </source>
</evidence>
<dbReference type="SUPFAM" id="SSF75620">
    <property type="entry name" value="Release factor"/>
    <property type="match status" value="1"/>
</dbReference>
<sequence length="110" mass="12598">GKGGQHRNKRQNCCRVIHKPTGISESRQGRKRESNLREAKQALLVRLRNSGNDFSLGKINLNRKNQVGSGMRGDKIRTYRFQDNRVADHRSGLKTSCSKILKGHFDLLWL</sequence>
<dbReference type="Gene3D" id="3.30.70.1660">
    <property type="match status" value="1"/>
</dbReference>
<dbReference type="EMBL" id="LAZR01023392">
    <property type="protein sequence ID" value="KKL78644.1"/>
    <property type="molecule type" value="Genomic_DNA"/>
</dbReference>
<comment type="caution">
    <text evidence="4">The sequence shown here is derived from an EMBL/GenBank/DDBJ whole genome shotgun (WGS) entry which is preliminary data.</text>
</comment>
<dbReference type="PANTHER" id="PTHR43804">
    <property type="entry name" value="LD18447P"/>
    <property type="match status" value="1"/>
</dbReference>
<dbReference type="InterPro" id="IPR045853">
    <property type="entry name" value="Pep_chain_release_fac_I_sf"/>
</dbReference>
<evidence type="ECO:0000256" key="1">
    <source>
        <dbReference type="ARBA" id="ARBA00010835"/>
    </source>
</evidence>